<organism evidence="3 4">
    <name type="scientific">Quercus suber</name>
    <name type="common">Cork oak</name>
    <dbReference type="NCBI Taxonomy" id="58331"/>
    <lineage>
        <taxon>Eukaryota</taxon>
        <taxon>Viridiplantae</taxon>
        <taxon>Streptophyta</taxon>
        <taxon>Embryophyta</taxon>
        <taxon>Tracheophyta</taxon>
        <taxon>Spermatophyta</taxon>
        <taxon>Magnoliopsida</taxon>
        <taxon>eudicotyledons</taxon>
        <taxon>Gunneridae</taxon>
        <taxon>Pentapetalae</taxon>
        <taxon>rosids</taxon>
        <taxon>fabids</taxon>
        <taxon>Fagales</taxon>
        <taxon>Fagaceae</taxon>
        <taxon>Quercus</taxon>
    </lineage>
</organism>
<evidence type="ECO:0000259" key="2">
    <source>
        <dbReference type="Pfam" id="PF00085"/>
    </source>
</evidence>
<name>A0AAW0LP44_QUESU</name>
<dbReference type="Proteomes" id="UP000237347">
    <property type="component" value="Unassembled WGS sequence"/>
</dbReference>
<proteinExistence type="predicted"/>
<dbReference type="EMBL" id="PKMF04000074">
    <property type="protein sequence ID" value="KAK7852529.1"/>
    <property type="molecule type" value="Genomic_DNA"/>
</dbReference>
<dbReference type="Gene3D" id="3.40.30.10">
    <property type="entry name" value="Glutaredoxin"/>
    <property type="match status" value="1"/>
</dbReference>
<dbReference type="PANTHER" id="PTHR47571:SF1">
    <property type="entry name" value="THIOREDOXIN-LIKE 3-3"/>
    <property type="match status" value="1"/>
</dbReference>
<evidence type="ECO:0000313" key="4">
    <source>
        <dbReference type="Proteomes" id="UP000237347"/>
    </source>
</evidence>
<dbReference type="Gramene" id="rna-CFP56_15940">
    <property type="protein sequence ID" value="cds-POF00083.1"/>
    <property type="gene ID" value="gene-CFP56_15940"/>
</dbReference>
<feature type="compositionally biased region" description="Polar residues" evidence="1">
    <location>
        <begin position="1"/>
        <end position="13"/>
    </location>
</feature>
<feature type="region of interest" description="Disordered" evidence="1">
    <location>
        <begin position="1"/>
        <end position="25"/>
    </location>
</feature>
<dbReference type="Pfam" id="PF00085">
    <property type="entry name" value="Thioredoxin"/>
    <property type="match status" value="1"/>
</dbReference>
<evidence type="ECO:0000313" key="3">
    <source>
        <dbReference type="EMBL" id="KAK7852529.1"/>
    </source>
</evidence>
<dbReference type="InterPro" id="IPR036249">
    <property type="entry name" value="Thioredoxin-like_sf"/>
</dbReference>
<sequence length="179" mass="19718">MEGGSAATTNGNEDSAKKGLDGTGLDLPLNRHGNLKSASSDQSLKDILLQIKSSKTPAVVNYSASWCGVCSQILPSFCQLSNNFPKLSFIYADIDECPETTQHIRYTPTFHFYQDGEKVDEMYGAGEDAYGNGWKGFKNNNGCQRPSDGKDFLVHPLVSFLVQRKTLSSFYRSQTEGRN</sequence>
<dbReference type="InterPro" id="IPR013766">
    <property type="entry name" value="Thioredoxin_domain"/>
</dbReference>
<reference evidence="3 4" key="1">
    <citation type="journal article" date="2018" name="Sci. Data">
        <title>The draft genome sequence of cork oak.</title>
        <authorList>
            <person name="Ramos A.M."/>
            <person name="Usie A."/>
            <person name="Barbosa P."/>
            <person name="Barros P.M."/>
            <person name="Capote T."/>
            <person name="Chaves I."/>
            <person name="Simoes F."/>
            <person name="Abreu I."/>
            <person name="Carrasquinho I."/>
            <person name="Faro C."/>
            <person name="Guimaraes J.B."/>
            <person name="Mendonca D."/>
            <person name="Nobrega F."/>
            <person name="Rodrigues L."/>
            <person name="Saibo N.J.M."/>
            <person name="Varela M.C."/>
            <person name="Egas C."/>
            <person name="Matos J."/>
            <person name="Miguel C.M."/>
            <person name="Oliveira M.M."/>
            <person name="Ricardo C.P."/>
            <person name="Goncalves S."/>
        </authorList>
    </citation>
    <scope>NUCLEOTIDE SEQUENCE [LARGE SCALE GENOMIC DNA]</scope>
    <source>
        <strain evidence="4">cv. HL8</strain>
    </source>
</reference>
<dbReference type="SUPFAM" id="SSF52833">
    <property type="entry name" value="Thioredoxin-like"/>
    <property type="match status" value="1"/>
</dbReference>
<accession>A0AAW0LP44</accession>
<feature type="domain" description="Thioredoxin" evidence="2">
    <location>
        <begin position="50"/>
        <end position="127"/>
    </location>
</feature>
<dbReference type="InterPro" id="IPR044193">
    <property type="entry name" value="TRL33"/>
</dbReference>
<dbReference type="AlphaFoldDB" id="A0AAW0LP44"/>
<dbReference type="PANTHER" id="PTHR47571">
    <property type="entry name" value="THIOREDOXIN-LIKE 3-3"/>
    <property type="match status" value="1"/>
</dbReference>
<protein>
    <submittedName>
        <fullName evidence="3">Thioredoxin-like 3-3</fullName>
    </submittedName>
</protein>
<keyword evidence="4" id="KW-1185">Reference proteome</keyword>
<gene>
    <name evidence="3" type="ORF">CFP56_038520</name>
</gene>
<comment type="caution">
    <text evidence="3">The sequence shown here is derived from an EMBL/GenBank/DDBJ whole genome shotgun (WGS) entry which is preliminary data.</text>
</comment>
<evidence type="ECO:0000256" key="1">
    <source>
        <dbReference type="SAM" id="MobiDB-lite"/>
    </source>
</evidence>
<dbReference type="CDD" id="cd02947">
    <property type="entry name" value="TRX_family"/>
    <property type="match status" value="1"/>
</dbReference>